<dbReference type="GO" id="GO:0016705">
    <property type="term" value="F:oxidoreductase activity, acting on paired donors, with incorporation or reduction of molecular oxygen"/>
    <property type="evidence" value="ECO:0007669"/>
    <property type="project" value="InterPro"/>
</dbReference>
<dbReference type="GO" id="GO:0005506">
    <property type="term" value="F:iron ion binding"/>
    <property type="evidence" value="ECO:0007669"/>
    <property type="project" value="InterPro"/>
</dbReference>
<dbReference type="AlphaFoldDB" id="A0AAV9FBR7"/>
<comment type="caution">
    <text evidence="2">The sequence shown here is derived from an EMBL/GenBank/DDBJ whole genome shotgun (WGS) entry which is preliminary data.</text>
</comment>
<dbReference type="EMBL" id="JAUJYO010000002">
    <property type="protein sequence ID" value="KAK1322936.1"/>
    <property type="molecule type" value="Genomic_DNA"/>
</dbReference>
<feature type="compositionally biased region" description="Basic and acidic residues" evidence="1">
    <location>
        <begin position="16"/>
        <end position="31"/>
    </location>
</feature>
<gene>
    <name evidence="2" type="ORF">QJS10_CPA02g01065</name>
</gene>
<evidence type="ECO:0000313" key="3">
    <source>
        <dbReference type="Proteomes" id="UP001180020"/>
    </source>
</evidence>
<feature type="region of interest" description="Disordered" evidence="1">
    <location>
        <begin position="1"/>
        <end position="34"/>
    </location>
</feature>
<reference evidence="2" key="2">
    <citation type="submission" date="2023-06" db="EMBL/GenBank/DDBJ databases">
        <authorList>
            <person name="Ma L."/>
            <person name="Liu K.-W."/>
            <person name="Li Z."/>
            <person name="Hsiao Y.-Y."/>
            <person name="Qi Y."/>
            <person name="Fu T."/>
            <person name="Tang G."/>
            <person name="Zhang D."/>
            <person name="Sun W.-H."/>
            <person name="Liu D.-K."/>
            <person name="Li Y."/>
            <person name="Chen G.-Z."/>
            <person name="Liu X.-D."/>
            <person name="Liao X.-Y."/>
            <person name="Jiang Y.-T."/>
            <person name="Yu X."/>
            <person name="Hao Y."/>
            <person name="Huang J."/>
            <person name="Zhao X.-W."/>
            <person name="Ke S."/>
            <person name="Chen Y.-Y."/>
            <person name="Wu W.-L."/>
            <person name="Hsu J.-L."/>
            <person name="Lin Y.-F."/>
            <person name="Huang M.-D."/>
            <person name="Li C.-Y."/>
            <person name="Huang L."/>
            <person name="Wang Z.-W."/>
            <person name="Zhao X."/>
            <person name="Zhong W.-Y."/>
            <person name="Peng D.-H."/>
            <person name="Ahmad S."/>
            <person name="Lan S."/>
            <person name="Zhang J.-S."/>
            <person name="Tsai W.-C."/>
            <person name="Van De Peer Y."/>
            <person name="Liu Z.-J."/>
        </authorList>
    </citation>
    <scope>NUCLEOTIDE SEQUENCE</scope>
    <source>
        <strain evidence="2">CP</strain>
        <tissue evidence="2">Leaves</tissue>
    </source>
</reference>
<organism evidence="2 3">
    <name type="scientific">Acorus calamus</name>
    <name type="common">Sweet flag</name>
    <dbReference type="NCBI Taxonomy" id="4465"/>
    <lineage>
        <taxon>Eukaryota</taxon>
        <taxon>Viridiplantae</taxon>
        <taxon>Streptophyta</taxon>
        <taxon>Embryophyta</taxon>
        <taxon>Tracheophyta</taxon>
        <taxon>Spermatophyta</taxon>
        <taxon>Magnoliopsida</taxon>
        <taxon>Liliopsida</taxon>
        <taxon>Acoraceae</taxon>
        <taxon>Acorus</taxon>
    </lineage>
</organism>
<protein>
    <submittedName>
        <fullName evidence="2">Uncharacterized protein</fullName>
    </submittedName>
</protein>
<keyword evidence="3" id="KW-1185">Reference proteome</keyword>
<evidence type="ECO:0000256" key="1">
    <source>
        <dbReference type="SAM" id="MobiDB-lite"/>
    </source>
</evidence>
<accession>A0AAV9FBR7</accession>
<sequence>MRPLAPPDIRKRRRHPVVDRRRQQSRADPRRLRPRRCCGAGLTHYELWTRLYGKSFLFGFGSKPRLVVTEPELIKEVMLDRPGRSSGLGSTRF</sequence>
<evidence type="ECO:0000313" key="2">
    <source>
        <dbReference type="EMBL" id="KAK1322936.1"/>
    </source>
</evidence>
<reference evidence="2" key="1">
    <citation type="journal article" date="2023" name="Nat. Commun.">
        <title>Diploid and tetraploid genomes of Acorus and the evolution of monocots.</title>
        <authorList>
            <person name="Ma L."/>
            <person name="Liu K.W."/>
            <person name="Li Z."/>
            <person name="Hsiao Y.Y."/>
            <person name="Qi Y."/>
            <person name="Fu T."/>
            <person name="Tang G.D."/>
            <person name="Zhang D."/>
            <person name="Sun W.H."/>
            <person name="Liu D.K."/>
            <person name="Li Y."/>
            <person name="Chen G.Z."/>
            <person name="Liu X.D."/>
            <person name="Liao X.Y."/>
            <person name="Jiang Y.T."/>
            <person name="Yu X."/>
            <person name="Hao Y."/>
            <person name="Huang J."/>
            <person name="Zhao X.W."/>
            <person name="Ke S."/>
            <person name="Chen Y.Y."/>
            <person name="Wu W.L."/>
            <person name="Hsu J.L."/>
            <person name="Lin Y.F."/>
            <person name="Huang M.D."/>
            <person name="Li C.Y."/>
            <person name="Huang L."/>
            <person name="Wang Z.W."/>
            <person name="Zhao X."/>
            <person name="Zhong W.Y."/>
            <person name="Peng D.H."/>
            <person name="Ahmad S."/>
            <person name="Lan S."/>
            <person name="Zhang J.S."/>
            <person name="Tsai W.C."/>
            <person name="Van de Peer Y."/>
            <person name="Liu Z.J."/>
        </authorList>
    </citation>
    <scope>NUCLEOTIDE SEQUENCE</scope>
    <source>
        <strain evidence="2">CP</strain>
    </source>
</reference>
<dbReference type="SUPFAM" id="SSF48264">
    <property type="entry name" value="Cytochrome P450"/>
    <property type="match status" value="1"/>
</dbReference>
<dbReference type="GO" id="GO:0004497">
    <property type="term" value="F:monooxygenase activity"/>
    <property type="evidence" value="ECO:0007669"/>
    <property type="project" value="InterPro"/>
</dbReference>
<dbReference type="Proteomes" id="UP001180020">
    <property type="component" value="Unassembled WGS sequence"/>
</dbReference>
<proteinExistence type="predicted"/>
<dbReference type="GO" id="GO:0020037">
    <property type="term" value="F:heme binding"/>
    <property type="evidence" value="ECO:0007669"/>
    <property type="project" value="InterPro"/>
</dbReference>
<name>A0AAV9FBR7_ACOCL</name>
<dbReference type="InterPro" id="IPR036396">
    <property type="entry name" value="Cyt_P450_sf"/>
</dbReference>